<organism evidence="8 9">
    <name type="scientific">Thermodesulfovibrio aggregans</name>
    <dbReference type="NCBI Taxonomy" id="86166"/>
    <lineage>
        <taxon>Bacteria</taxon>
        <taxon>Pseudomonadati</taxon>
        <taxon>Nitrospirota</taxon>
        <taxon>Thermodesulfovibrionia</taxon>
        <taxon>Thermodesulfovibrionales</taxon>
        <taxon>Thermodesulfovibrionaceae</taxon>
        <taxon>Thermodesulfovibrio</taxon>
    </lineage>
</organism>
<feature type="transmembrane region" description="Helical" evidence="7">
    <location>
        <begin position="63"/>
        <end position="85"/>
    </location>
</feature>
<keyword evidence="4 7" id="KW-0812">Transmembrane</keyword>
<name>A0A0U9HMB4_9BACT</name>
<keyword evidence="6 7" id="KW-0472">Membrane</keyword>
<comment type="subcellular location">
    <subcellularLocation>
        <location evidence="1">Cell membrane</location>
        <topology evidence="1">Multi-pass membrane protein</topology>
    </subcellularLocation>
</comment>
<dbReference type="RefSeq" id="WP_059175693.1">
    <property type="nucleotide sequence ID" value="NZ_BCNO01000001.1"/>
</dbReference>
<evidence type="ECO:0000256" key="7">
    <source>
        <dbReference type="SAM" id="Phobius"/>
    </source>
</evidence>
<feature type="transmembrane region" description="Helical" evidence="7">
    <location>
        <begin position="120"/>
        <end position="144"/>
    </location>
</feature>
<dbReference type="Proteomes" id="UP000054976">
    <property type="component" value="Unassembled WGS sequence"/>
</dbReference>
<evidence type="ECO:0000256" key="5">
    <source>
        <dbReference type="ARBA" id="ARBA00022989"/>
    </source>
</evidence>
<evidence type="ECO:0000313" key="8">
    <source>
        <dbReference type="EMBL" id="GAQ94224.1"/>
    </source>
</evidence>
<accession>A0A0U9HMB4</accession>
<comment type="caution">
    <text evidence="8">The sequence shown here is derived from an EMBL/GenBank/DDBJ whole genome shotgun (WGS) entry which is preliminary data.</text>
</comment>
<dbReference type="PRINTS" id="PR00953">
    <property type="entry name" value="TYPE3IMRPROT"/>
</dbReference>
<evidence type="ECO:0000256" key="3">
    <source>
        <dbReference type="ARBA" id="ARBA00022475"/>
    </source>
</evidence>
<dbReference type="EMBL" id="BCNO01000001">
    <property type="protein sequence ID" value="GAQ94224.1"/>
    <property type="molecule type" value="Genomic_DNA"/>
</dbReference>
<keyword evidence="8" id="KW-0282">Flagellum</keyword>
<dbReference type="PANTHER" id="PTHR30065:SF1">
    <property type="entry name" value="SURFACE PRESENTATION OF ANTIGENS PROTEIN SPAR"/>
    <property type="match status" value="1"/>
</dbReference>
<dbReference type="AlphaFoldDB" id="A0A0U9HMB4"/>
<keyword evidence="8" id="KW-0966">Cell projection</keyword>
<feature type="transmembrane region" description="Helical" evidence="7">
    <location>
        <begin position="38"/>
        <end position="56"/>
    </location>
</feature>
<evidence type="ECO:0000313" key="9">
    <source>
        <dbReference type="Proteomes" id="UP000054976"/>
    </source>
</evidence>
<dbReference type="Pfam" id="PF01311">
    <property type="entry name" value="Bac_export_1"/>
    <property type="match status" value="1"/>
</dbReference>
<comment type="similarity">
    <text evidence="2">Belongs to the FliR/MopE/SpaR family.</text>
</comment>
<evidence type="ECO:0000256" key="6">
    <source>
        <dbReference type="ARBA" id="ARBA00023136"/>
    </source>
</evidence>
<dbReference type="GO" id="GO:0005886">
    <property type="term" value="C:plasma membrane"/>
    <property type="evidence" value="ECO:0007669"/>
    <property type="project" value="UniProtKB-SubCell"/>
</dbReference>
<dbReference type="GO" id="GO:0006605">
    <property type="term" value="P:protein targeting"/>
    <property type="evidence" value="ECO:0007669"/>
    <property type="project" value="InterPro"/>
</dbReference>
<keyword evidence="8" id="KW-0969">Cilium</keyword>
<proteinExistence type="inferred from homology"/>
<protein>
    <submittedName>
        <fullName evidence="8">Flagellar biosynthetic protein FliR</fullName>
    </submittedName>
</protein>
<keyword evidence="5 7" id="KW-1133">Transmembrane helix</keyword>
<dbReference type="OrthoDB" id="9779817at2"/>
<sequence length="243" mass="27387">MNYLDLLTSQIYKFIPVFIRISIILFFIPYIGSRTVPLAFRFFLAISLSLAIMPYVPQREENFLLSLFDAVVFGLAMGFMIRVIIGAVETASQWMSMQIGFTVANVFNPQFGELMGPLTVFYEMFMIALFFSLDLHLSLIEIIVKTFEVPSRLSFAGNIINFSYLLFPLALKLSAPVLLVQVLMNLGLGFLSRIMPQANVFFVGFPLLLATGIAVMWLSIPIFTMVISKAFINFKDALSALLR</sequence>
<feature type="transmembrane region" description="Helical" evidence="7">
    <location>
        <begin position="164"/>
        <end position="188"/>
    </location>
</feature>
<evidence type="ECO:0000256" key="2">
    <source>
        <dbReference type="ARBA" id="ARBA00009772"/>
    </source>
</evidence>
<dbReference type="STRING" id="86166.TAGGR_1403"/>
<reference evidence="9" key="1">
    <citation type="submission" date="2016-01" db="EMBL/GenBank/DDBJ databases">
        <title>Draft genome sequence of Thermodesulfovibrio aggregans strain TGE-P1.</title>
        <authorList>
            <person name="Sekiguchi Y."/>
            <person name="Ohashi A."/>
            <person name="Matsuura N."/>
            <person name="Tourlousse M.D."/>
        </authorList>
    </citation>
    <scope>NUCLEOTIDE SEQUENCE [LARGE SCALE GENOMIC DNA]</scope>
    <source>
        <strain evidence="9">TGE-P1</strain>
    </source>
</reference>
<keyword evidence="9" id="KW-1185">Reference proteome</keyword>
<evidence type="ECO:0000256" key="1">
    <source>
        <dbReference type="ARBA" id="ARBA00004651"/>
    </source>
</evidence>
<gene>
    <name evidence="8" type="ORF">TAGGR_1403</name>
</gene>
<feature type="transmembrane region" description="Helical" evidence="7">
    <location>
        <begin position="12"/>
        <end position="32"/>
    </location>
</feature>
<keyword evidence="3" id="KW-1003">Cell membrane</keyword>
<evidence type="ECO:0000256" key="4">
    <source>
        <dbReference type="ARBA" id="ARBA00022692"/>
    </source>
</evidence>
<feature type="transmembrane region" description="Helical" evidence="7">
    <location>
        <begin position="200"/>
        <end position="220"/>
    </location>
</feature>
<dbReference type="PANTHER" id="PTHR30065">
    <property type="entry name" value="FLAGELLAR BIOSYNTHETIC PROTEIN FLIR"/>
    <property type="match status" value="1"/>
</dbReference>
<dbReference type="InterPro" id="IPR002010">
    <property type="entry name" value="T3SS_IM_R"/>
</dbReference>